<feature type="non-terminal residue" evidence="1">
    <location>
        <position position="265"/>
    </location>
</feature>
<accession>A0A9Q0S8J9</accession>
<dbReference type="AlphaFoldDB" id="A0A9Q0S8J9"/>
<keyword evidence="2" id="KW-1185">Reference proteome</keyword>
<organism evidence="1 2">
    <name type="scientific">Pseudolycoriella hygida</name>
    <dbReference type="NCBI Taxonomy" id="35572"/>
    <lineage>
        <taxon>Eukaryota</taxon>
        <taxon>Metazoa</taxon>
        <taxon>Ecdysozoa</taxon>
        <taxon>Arthropoda</taxon>
        <taxon>Hexapoda</taxon>
        <taxon>Insecta</taxon>
        <taxon>Pterygota</taxon>
        <taxon>Neoptera</taxon>
        <taxon>Endopterygota</taxon>
        <taxon>Diptera</taxon>
        <taxon>Nematocera</taxon>
        <taxon>Sciaroidea</taxon>
        <taxon>Sciaridae</taxon>
        <taxon>Pseudolycoriella</taxon>
    </lineage>
</organism>
<gene>
    <name evidence="1" type="ORF">Bhyg_03248</name>
</gene>
<dbReference type="Proteomes" id="UP001151699">
    <property type="component" value="Chromosome A"/>
</dbReference>
<proteinExistence type="predicted"/>
<reference evidence="1" key="1">
    <citation type="submission" date="2022-07" db="EMBL/GenBank/DDBJ databases">
        <authorList>
            <person name="Trinca V."/>
            <person name="Uliana J.V.C."/>
            <person name="Torres T.T."/>
            <person name="Ward R.J."/>
            <person name="Monesi N."/>
        </authorList>
    </citation>
    <scope>NUCLEOTIDE SEQUENCE</scope>
    <source>
        <strain evidence="1">HSMRA1968</strain>
        <tissue evidence="1">Whole embryos</tissue>
    </source>
</reference>
<sequence>MNKMGKPKQWKKGGEQDKFIMKLIRQGKINQDTKPATLMAEHPSVFGEFSSSVVRNHLNVLKMSYGLFLKETEGDENEYDYSEQVTKVMDVSLKEAHPSSTPVPSSGCILNTHLNYPVLCNVFKDPDNQFEKVVMAVLMPSGVKNVRIELSDDGLFAFVKYAWPKTMFSMEDLFKKQLQTEQISTHHPKILCIQEALEKVRQRVDMCPQSMIKINLPIRVQTAIDLWTKGGLKREDGSDIAYAEFKGYIKEYNKKMNDSQLVYDL</sequence>
<protein>
    <submittedName>
        <fullName evidence="1">Uncharacterized protein</fullName>
    </submittedName>
</protein>
<evidence type="ECO:0000313" key="2">
    <source>
        <dbReference type="Proteomes" id="UP001151699"/>
    </source>
</evidence>
<dbReference type="EMBL" id="WJQU01000001">
    <property type="protein sequence ID" value="KAJ6648023.1"/>
    <property type="molecule type" value="Genomic_DNA"/>
</dbReference>
<comment type="caution">
    <text evidence="1">The sequence shown here is derived from an EMBL/GenBank/DDBJ whole genome shotgun (WGS) entry which is preliminary data.</text>
</comment>
<name>A0A9Q0S8J9_9DIPT</name>
<dbReference type="OrthoDB" id="6373205at2759"/>
<evidence type="ECO:0000313" key="1">
    <source>
        <dbReference type="EMBL" id="KAJ6648023.1"/>
    </source>
</evidence>